<evidence type="ECO:0000313" key="2">
    <source>
        <dbReference type="Proteomes" id="UP000177025"/>
    </source>
</evidence>
<organism evidence="1 2">
    <name type="scientific">candidate division WOR-3 bacterium RBG_13_43_14</name>
    <dbReference type="NCBI Taxonomy" id="1802590"/>
    <lineage>
        <taxon>Bacteria</taxon>
        <taxon>Bacteria division WOR-3</taxon>
    </lineage>
</organism>
<evidence type="ECO:0000313" key="1">
    <source>
        <dbReference type="EMBL" id="OGC42402.1"/>
    </source>
</evidence>
<comment type="caution">
    <text evidence="1">The sequence shown here is derived from an EMBL/GenBank/DDBJ whole genome shotgun (WGS) entry which is preliminary data.</text>
</comment>
<reference evidence="1 2" key="1">
    <citation type="journal article" date="2016" name="Nat. Commun.">
        <title>Thousands of microbial genomes shed light on interconnected biogeochemical processes in an aquifer system.</title>
        <authorList>
            <person name="Anantharaman K."/>
            <person name="Brown C.T."/>
            <person name="Hug L.A."/>
            <person name="Sharon I."/>
            <person name="Castelle C.J."/>
            <person name="Probst A.J."/>
            <person name="Thomas B.C."/>
            <person name="Singh A."/>
            <person name="Wilkins M.J."/>
            <person name="Karaoz U."/>
            <person name="Brodie E.L."/>
            <person name="Williams K.H."/>
            <person name="Hubbard S.S."/>
            <person name="Banfield J.F."/>
        </authorList>
    </citation>
    <scope>NUCLEOTIDE SEQUENCE [LARGE SCALE GENOMIC DNA]</scope>
</reference>
<gene>
    <name evidence="1" type="ORF">A2Y85_07470</name>
</gene>
<sequence length="94" mass="11134">MSSQICSRCNRTINPGDLFYRLTIKVFADFDGVIKIKNRNIDIEQEFEKAKAYPEELLEEEVYKEFDFTLCPRCKEIYCANPLYLPLDQSREII</sequence>
<dbReference type="EMBL" id="MEUM01000068">
    <property type="protein sequence ID" value="OGC42402.1"/>
    <property type="molecule type" value="Genomic_DNA"/>
</dbReference>
<proteinExistence type="predicted"/>
<dbReference type="Proteomes" id="UP000177025">
    <property type="component" value="Unassembled WGS sequence"/>
</dbReference>
<dbReference type="AlphaFoldDB" id="A0A1F4UBV7"/>
<protein>
    <submittedName>
        <fullName evidence="1">Uncharacterized protein</fullName>
    </submittedName>
</protein>
<name>A0A1F4UBV7_UNCW3</name>
<accession>A0A1F4UBV7</accession>